<dbReference type="PANTHER" id="PTHR48021:SF47">
    <property type="entry name" value="GH17672P"/>
    <property type="match status" value="1"/>
</dbReference>
<dbReference type="PANTHER" id="PTHR48021">
    <property type="match status" value="1"/>
</dbReference>
<evidence type="ECO:0000256" key="3">
    <source>
        <dbReference type="ARBA" id="ARBA00022989"/>
    </source>
</evidence>
<name>A0A8J5QM51_9HYME</name>
<feature type="transmembrane region" description="Helical" evidence="5">
    <location>
        <begin position="260"/>
        <end position="279"/>
    </location>
</feature>
<evidence type="ECO:0000256" key="2">
    <source>
        <dbReference type="ARBA" id="ARBA00022692"/>
    </source>
</evidence>
<evidence type="ECO:0000256" key="1">
    <source>
        <dbReference type="ARBA" id="ARBA00004141"/>
    </source>
</evidence>
<reference evidence="7" key="2">
    <citation type="submission" date="2021-04" db="EMBL/GenBank/DDBJ databases">
        <title>Genome-wide patterns of bracovirus chromosomal integration into multiple host tissues during parasitism.</title>
        <authorList>
            <person name="Chebbi M.A.C."/>
        </authorList>
    </citation>
    <scope>NUCLEOTIDE SEQUENCE</scope>
    <source>
        <tissue evidence="7">Whole body</tissue>
    </source>
</reference>
<evidence type="ECO:0000256" key="4">
    <source>
        <dbReference type="ARBA" id="ARBA00023136"/>
    </source>
</evidence>
<feature type="transmembrane region" description="Helical" evidence="5">
    <location>
        <begin position="193"/>
        <end position="213"/>
    </location>
</feature>
<dbReference type="InterPro" id="IPR005828">
    <property type="entry name" value="MFS_sugar_transport-like"/>
</dbReference>
<dbReference type="EMBL" id="JAAOIC020000060">
    <property type="protein sequence ID" value="KAG8035360.1"/>
    <property type="molecule type" value="Genomic_DNA"/>
</dbReference>
<sequence length="361" mass="40062">MAHYDELMSNSAEIFHINKNISIKNERGSKLMQFVAAIAVSINVIASGVMLCWTSPILMMLQENPVNKENPLGRPISNEEVSWVGGLATAGSVISCLIPGYLADKWGRRVALLISVAPAVLSWVFVFIANRIEFFYASRLIAGLAVSFTFGLIFIYVGEIAEPSVRGILGSFLQIFLNLGLMIPFGIGPFVSYNNYCITCATLPIIFFIVFFAMPETPYYLAAKGRKEDVIKGVLGLFFFFKDVVQTDVSNIGWLPISSLIVFMATYSVGLGPVPWTVVGEILPQEIKSKASTIIILLSCFMSFIIIKYFINIVDAFGQYTAFWFFGFFCFLSVPFGAFILPETKNKSLQKIQDELHGKKS</sequence>
<feature type="transmembrane region" description="Helical" evidence="5">
    <location>
        <begin position="34"/>
        <end position="61"/>
    </location>
</feature>
<dbReference type="OrthoDB" id="4142200at2759"/>
<dbReference type="Proteomes" id="UP000729913">
    <property type="component" value="Unassembled WGS sequence"/>
</dbReference>
<dbReference type="GO" id="GO:0016020">
    <property type="term" value="C:membrane"/>
    <property type="evidence" value="ECO:0007669"/>
    <property type="project" value="UniProtKB-SubCell"/>
</dbReference>
<organism evidence="7 8">
    <name type="scientific">Cotesia typhae</name>
    <dbReference type="NCBI Taxonomy" id="2053667"/>
    <lineage>
        <taxon>Eukaryota</taxon>
        <taxon>Metazoa</taxon>
        <taxon>Ecdysozoa</taxon>
        <taxon>Arthropoda</taxon>
        <taxon>Hexapoda</taxon>
        <taxon>Insecta</taxon>
        <taxon>Pterygota</taxon>
        <taxon>Neoptera</taxon>
        <taxon>Endopterygota</taxon>
        <taxon>Hymenoptera</taxon>
        <taxon>Apocrita</taxon>
        <taxon>Ichneumonoidea</taxon>
        <taxon>Braconidae</taxon>
        <taxon>Microgastrinae</taxon>
        <taxon>Cotesia</taxon>
    </lineage>
</organism>
<evidence type="ECO:0000313" key="7">
    <source>
        <dbReference type="EMBL" id="KAG8035360.1"/>
    </source>
</evidence>
<evidence type="ECO:0000259" key="6">
    <source>
        <dbReference type="PROSITE" id="PS50850"/>
    </source>
</evidence>
<keyword evidence="2 5" id="KW-0812">Transmembrane</keyword>
<feature type="transmembrane region" description="Helical" evidence="5">
    <location>
        <begin position="168"/>
        <end position="187"/>
    </location>
</feature>
<evidence type="ECO:0000313" key="8">
    <source>
        <dbReference type="Proteomes" id="UP000729913"/>
    </source>
</evidence>
<comment type="caution">
    <text evidence="7">The sequence shown here is derived from an EMBL/GenBank/DDBJ whole genome shotgun (WGS) entry which is preliminary data.</text>
</comment>
<keyword evidence="3 5" id="KW-1133">Transmembrane helix</keyword>
<keyword evidence="8" id="KW-1185">Reference proteome</keyword>
<feature type="transmembrane region" description="Helical" evidence="5">
    <location>
        <begin position="110"/>
        <end position="128"/>
    </location>
</feature>
<reference evidence="7" key="1">
    <citation type="submission" date="2020-03" db="EMBL/GenBank/DDBJ databases">
        <authorList>
            <person name="Chebbi M.A."/>
            <person name="Drezen J.M."/>
        </authorList>
    </citation>
    <scope>NUCLEOTIDE SEQUENCE</scope>
    <source>
        <tissue evidence="7">Whole body</tissue>
    </source>
</reference>
<feature type="transmembrane region" description="Helical" evidence="5">
    <location>
        <begin position="323"/>
        <end position="341"/>
    </location>
</feature>
<protein>
    <recommendedName>
        <fullName evidence="6">Major facilitator superfamily (MFS) profile domain-containing protein</fullName>
    </recommendedName>
</protein>
<dbReference type="AlphaFoldDB" id="A0A8J5QM51"/>
<dbReference type="InterPro" id="IPR020846">
    <property type="entry name" value="MFS_dom"/>
</dbReference>
<gene>
    <name evidence="7" type="ORF">G9C98_006806</name>
</gene>
<feature type="transmembrane region" description="Helical" evidence="5">
    <location>
        <begin position="291"/>
        <end position="311"/>
    </location>
</feature>
<dbReference type="GO" id="GO:0022857">
    <property type="term" value="F:transmembrane transporter activity"/>
    <property type="evidence" value="ECO:0007669"/>
    <property type="project" value="InterPro"/>
</dbReference>
<proteinExistence type="predicted"/>
<evidence type="ECO:0000256" key="5">
    <source>
        <dbReference type="SAM" id="Phobius"/>
    </source>
</evidence>
<keyword evidence="4 5" id="KW-0472">Membrane</keyword>
<accession>A0A8J5QM51</accession>
<feature type="transmembrane region" description="Helical" evidence="5">
    <location>
        <begin position="81"/>
        <end position="103"/>
    </location>
</feature>
<feature type="domain" description="Major facilitator superfamily (MFS) profile" evidence="6">
    <location>
        <begin position="32"/>
        <end position="361"/>
    </location>
</feature>
<comment type="subcellular location">
    <subcellularLocation>
        <location evidence="1">Membrane</location>
        <topology evidence="1">Multi-pass membrane protein</topology>
    </subcellularLocation>
</comment>
<dbReference type="Pfam" id="PF00083">
    <property type="entry name" value="Sugar_tr"/>
    <property type="match status" value="2"/>
</dbReference>
<dbReference type="PROSITE" id="PS50850">
    <property type="entry name" value="MFS"/>
    <property type="match status" value="1"/>
</dbReference>
<feature type="transmembrane region" description="Helical" evidence="5">
    <location>
        <begin position="134"/>
        <end position="156"/>
    </location>
</feature>
<dbReference type="InterPro" id="IPR050549">
    <property type="entry name" value="MFS_Trehalose_Transporter"/>
</dbReference>